<name>B9TDK7_RICCO</name>
<keyword evidence="2" id="KW-1185">Reference proteome</keyword>
<dbReference type="AlphaFoldDB" id="B9TDK7"/>
<evidence type="ECO:0000313" key="2">
    <source>
        <dbReference type="Proteomes" id="UP000008311"/>
    </source>
</evidence>
<dbReference type="Pfam" id="PF10460">
    <property type="entry name" value="Peptidase_M30"/>
    <property type="match status" value="1"/>
</dbReference>
<dbReference type="InterPro" id="IPR019501">
    <property type="entry name" value="Peptidase_M30_hyicolysin"/>
</dbReference>
<dbReference type="EMBL" id="EQ978269">
    <property type="protein sequence ID" value="EEF26055.1"/>
    <property type="molecule type" value="Genomic_DNA"/>
</dbReference>
<dbReference type="Proteomes" id="UP000008311">
    <property type="component" value="Unassembled WGS sequence"/>
</dbReference>
<reference evidence="2" key="1">
    <citation type="journal article" date="2010" name="Nat. Biotechnol.">
        <title>Draft genome sequence of the oilseed species Ricinus communis.</title>
        <authorList>
            <person name="Chan A.P."/>
            <person name="Crabtree J."/>
            <person name="Zhao Q."/>
            <person name="Lorenzi H."/>
            <person name="Orvis J."/>
            <person name="Puiu D."/>
            <person name="Melake-Berhan A."/>
            <person name="Jones K.M."/>
            <person name="Redman J."/>
            <person name="Chen G."/>
            <person name="Cahoon E.B."/>
            <person name="Gedil M."/>
            <person name="Stanke M."/>
            <person name="Haas B.J."/>
            <person name="Wortman J.R."/>
            <person name="Fraser-Liggett C.M."/>
            <person name="Ravel J."/>
            <person name="Rabinowicz P.D."/>
        </authorList>
    </citation>
    <scope>NUCLEOTIDE SEQUENCE [LARGE SCALE GENOMIC DNA]</scope>
    <source>
        <strain evidence="2">cv. Hale</strain>
    </source>
</reference>
<proteinExistence type="predicted"/>
<accession>B9TDK7</accession>
<protein>
    <recommendedName>
        <fullName evidence="3">Neutral metalloprotease</fullName>
    </recommendedName>
</protein>
<evidence type="ECO:0008006" key="3">
    <source>
        <dbReference type="Google" id="ProtNLM"/>
    </source>
</evidence>
<sequence length="312" mass="33897">MVTGVGGKLYGPNTNAAMIDGSSQPIDLVVLNFNHDGQPFGTIGYFWGLNDFKKGSGQAAYSNESISLYLDSETLYLGGTAGLKAMQTTMAHESTHMQNFYRRAIMMGAQYVYETWLEEMSAMMMEDWVSFNLDNTYNSVRDGRYNGYVSWDGQGSYNCSLNVWTPMGTTCDSYSVAGSFGGFLNRQLGLAFYEALLTNKNKTASMDILNDVINQFRPGSSVVTEMRHFTAAVEGQIPAAAGFTDYSFPQRAEGGFTLPQIDPAAMGRGLPSSVPGILQGLASFPVQRQGLSGTYQETVRVPAGTTLSVVVN</sequence>
<organism evidence="1 2">
    <name type="scientific">Ricinus communis</name>
    <name type="common">Castor bean</name>
    <dbReference type="NCBI Taxonomy" id="3988"/>
    <lineage>
        <taxon>Eukaryota</taxon>
        <taxon>Viridiplantae</taxon>
        <taxon>Streptophyta</taxon>
        <taxon>Embryophyta</taxon>
        <taxon>Tracheophyta</taxon>
        <taxon>Spermatophyta</taxon>
        <taxon>Magnoliopsida</taxon>
        <taxon>eudicotyledons</taxon>
        <taxon>Gunneridae</taxon>
        <taxon>Pentapetalae</taxon>
        <taxon>rosids</taxon>
        <taxon>fabids</taxon>
        <taxon>Malpighiales</taxon>
        <taxon>Euphorbiaceae</taxon>
        <taxon>Acalyphoideae</taxon>
        <taxon>Acalypheae</taxon>
        <taxon>Ricinus</taxon>
    </lineage>
</organism>
<evidence type="ECO:0000313" key="1">
    <source>
        <dbReference type="EMBL" id="EEF26055.1"/>
    </source>
</evidence>
<gene>
    <name evidence="1" type="ORF">RCOM_1782760</name>
</gene>
<dbReference type="InParanoid" id="B9TDK7"/>